<evidence type="ECO:0000313" key="1">
    <source>
        <dbReference type="EMBL" id="OJZ80143.1"/>
    </source>
</evidence>
<accession>A0A1M3T067</accession>
<protein>
    <submittedName>
        <fullName evidence="1">Uncharacterized protein</fullName>
    </submittedName>
</protein>
<evidence type="ECO:0000313" key="2">
    <source>
        <dbReference type="Proteomes" id="UP000184063"/>
    </source>
</evidence>
<sequence length="85" mass="9519">MDTVRWPHGGDAIRYRRRSLVNKIISLSYTPDATFSLQIRAMRGFGSQSRASFRGRDLIVGVVGQDGIARKKYLGVDGFLQKFVG</sequence>
<dbReference type="AlphaFoldDB" id="A0A1M3T067"/>
<dbReference type="Proteomes" id="UP000184063">
    <property type="component" value="Unassembled WGS sequence"/>
</dbReference>
<organism evidence="1 2">
    <name type="scientific">Aspergillus luchuensis (strain CBS 106.47)</name>
    <dbReference type="NCBI Taxonomy" id="1137211"/>
    <lineage>
        <taxon>Eukaryota</taxon>
        <taxon>Fungi</taxon>
        <taxon>Dikarya</taxon>
        <taxon>Ascomycota</taxon>
        <taxon>Pezizomycotina</taxon>
        <taxon>Eurotiomycetes</taxon>
        <taxon>Eurotiomycetidae</taxon>
        <taxon>Eurotiales</taxon>
        <taxon>Aspergillaceae</taxon>
        <taxon>Aspergillus</taxon>
        <taxon>Aspergillus subgen. Circumdati</taxon>
    </lineage>
</organism>
<proteinExistence type="predicted"/>
<reference evidence="2" key="1">
    <citation type="journal article" date="2017" name="Genome Biol.">
        <title>Comparative genomics reveals high biological diversity and specific adaptations in the industrially and medically important fungal genus Aspergillus.</title>
        <authorList>
            <person name="de Vries R.P."/>
            <person name="Riley R."/>
            <person name="Wiebenga A."/>
            <person name="Aguilar-Osorio G."/>
            <person name="Amillis S."/>
            <person name="Uchima C.A."/>
            <person name="Anderluh G."/>
            <person name="Asadollahi M."/>
            <person name="Askin M."/>
            <person name="Barry K."/>
            <person name="Battaglia E."/>
            <person name="Bayram O."/>
            <person name="Benocci T."/>
            <person name="Braus-Stromeyer S.A."/>
            <person name="Caldana C."/>
            <person name="Canovas D."/>
            <person name="Cerqueira G.C."/>
            <person name="Chen F."/>
            <person name="Chen W."/>
            <person name="Choi C."/>
            <person name="Clum A."/>
            <person name="Dos Santos R.A."/>
            <person name="Damasio A.R."/>
            <person name="Diallinas G."/>
            <person name="Emri T."/>
            <person name="Fekete E."/>
            <person name="Flipphi M."/>
            <person name="Freyberg S."/>
            <person name="Gallo A."/>
            <person name="Gournas C."/>
            <person name="Habgood R."/>
            <person name="Hainaut M."/>
            <person name="Harispe M.L."/>
            <person name="Henrissat B."/>
            <person name="Hilden K.S."/>
            <person name="Hope R."/>
            <person name="Hossain A."/>
            <person name="Karabika E."/>
            <person name="Karaffa L."/>
            <person name="Karanyi Z."/>
            <person name="Krasevec N."/>
            <person name="Kuo A."/>
            <person name="Kusch H."/>
            <person name="LaButti K."/>
            <person name="Lagendijk E.L."/>
            <person name="Lapidus A."/>
            <person name="Levasseur A."/>
            <person name="Lindquist E."/>
            <person name="Lipzen A."/>
            <person name="Logrieco A.F."/>
            <person name="MacCabe A."/>
            <person name="Maekelae M.R."/>
            <person name="Malavazi I."/>
            <person name="Melin P."/>
            <person name="Meyer V."/>
            <person name="Mielnichuk N."/>
            <person name="Miskei M."/>
            <person name="Molnar A.P."/>
            <person name="Mule G."/>
            <person name="Ngan C.Y."/>
            <person name="Orejas M."/>
            <person name="Orosz E."/>
            <person name="Ouedraogo J.P."/>
            <person name="Overkamp K.M."/>
            <person name="Park H.-S."/>
            <person name="Perrone G."/>
            <person name="Piumi F."/>
            <person name="Punt P.J."/>
            <person name="Ram A.F."/>
            <person name="Ramon A."/>
            <person name="Rauscher S."/>
            <person name="Record E."/>
            <person name="Riano-Pachon D.M."/>
            <person name="Robert V."/>
            <person name="Roehrig J."/>
            <person name="Ruller R."/>
            <person name="Salamov A."/>
            <person name="Salih N.S."/>
            <person name="Samson R.A."/>
            <person name="Sandor E."/>
            <person name="Sanguinetti M."/>
            <person name="Schuetze T."/>
            <person name="Sepcic K."/>
            <person name="Shelest E."/>
            <person name="Sherlock G."/>
            <person name="Sophianopoulou V."/>
            <person name="Squina F.M."/>
            <person name="Sun H."/>
            <person name="Susca A."/>
            <person name="Todd R.B."/>
            <person name="Tsang A."/>
            <person name="Unkles S.E."/>
            <person name="van de Wiele N."/>
            <person name="van Rossen-Uffink D."/>
            <person name="Oliveira J.V."/>
            <person name="Vesth T.C."/>
            <person name="Visser J."/>
            <person name="Yu J.-H."/>
            <person name="Zhou M."/>
            <person name="Andersen M.R."/>
            <person name="Archer D.B."/>
            <person name="Baker S.E."/>
            <person name="Benoit I."/>
            <person name="Brakhage A.A."/>
            <person name="Braus G.H."/>
            <person name="Fischer R."/>
            <person name="Frisvad J.C."/>
            <person name="Goldman G.H."/>
            <person name="Houbraken J."/>
            <person name="Oakley B."/>
            <person name="Pocsi I."/>
            <person name="Scazzocchio C."/>
            <person name="Seiboth B."/>
            <person name="vanKuyk P.A."/>
            <person name="Wortman J."/>
            <person name="Dyer P.S."/>
            <person name="Grigoriev I.V."/>
        </authorList>
    </citation>
    <scope>NUCLEOTIDE SEQUENCE [LARGE SCALE GENOMIC DNA]</scope>
    <source>
        <strain evidence="2">CBS 106.47</strain>
    </source>
</reference>
<dbReference type="VEuPathDB" id="FungiDB:ASPFODRAFT_53878"/>
<dbReference type="EMBL" id="KV878260">
    <property type="protein sequence ID" value="OJZ80143.1"/>
    <property type="molecule type" value="Genomic_DNA"/>
</dbReference>
<name>A0A1M3T067_ASPLC</name>
<gene>
    <name evidence="1" type="ORF">ASPFODRAFT_53878</name>
</gene>